<gene>
    <name evidence="10" type="primary">LOC106467631</name>
</gene>
<dbReference type="PANTHER" id="PTHR15683">
    <property type="entry name" value="SCAFFOLD ATTACHMENT FACTOR B-RELATED"/>
    <property type="match status" value="1"/>
</dbReference>
<feature type="coiled-coil region" evidence="5">
    <location>
        <begin position="647"/>
        <end position="708"/>
    </location>
</feature>
<evidence type="ECO:0000259" key="7">
    <source>
        <dbReference type="PROSITE" id="PS50102"/>
    </source>
</evidence>
<feature type="domain" description="RRM" evidence="7">
    <location>
        <begin position="392"/>
        <end position="470"/>
    </location>
</feature>
<dbReference type="GeneID" id="106467631"/>
<reference evidence="10" key="1">
    <citation type="submission" date="2025-08" db="UniProtKB">
        <authorList>
            <consortium name="RefSeq"/>
        </authorList>
    </citation>
    <scope>IDENTIFICATION</scope>
    <source>
        <tissue evidence="10">Muscle</tissue>
    </source>
</reference>
<dbReference type="InterPro" id="IPR051738">
    <property type="entry name" value="SAF_Modulators"/>
</dbReference>
<dbReference type="SUPFAM" id="SSF54928">
    <property type="entry name" value="RNA-binding domain, RBD"/>
    <property type="match status" value="1"/>
</dbReference>
<proteinExistence type="predicted"/>
<dbReference type="SMART" id="SM00360">
    <property type="entry name" value="RRM"/>
    <property type="match status" value="1"/>
</dbReference>
<feature type="compositionally biased region" description="Low complexity" evidence="6">
    <location>
        <begin position="351"/>
        <end position="367"/>
    </location>
</feature>
<dbReference type="RefSeq" id="XP_013783456.1">
    <property type="nucleotide sequence ID" value="XM_013928002.2"/>
</dbReference>
<keyword evidence="2 4" id="KW-0694">RNA-binding</keyword>
<feature type="compositionally biased region" description="Basic and acidic residues" evidence="6">
    <location>
        <begin position="545"/>
        <end position="571"/>
    </location>
</feature>
<evidence type="ECO:0000256" key="1">
    <source>
        <dbReference type="ARBA" id="ARBA00004123"/>
    </source>
</evidence>
<protein>
    <submittedName>
        <fullName evidence="10">SAFB-like transcription modulator</fullName>
    </submittedName>
</protein>
<dbReference type="Pfam" id="PF00076">
    <property type="entry name" value="RRM_1"/>
    <property type="match status" value="1"/>
</dbReference>
<feature type="compositionally biased region" description="Basic and acidic residues" evidence="6">
    <location>
        <begin position="306"/>
        <end position="350"/>
    </location>
</feature>
<accession>A0ABM1BJX4</accession>
<evidence type="ECO:0000313" key="10">
    <source>
        <dbReference type="RefSeq" id="XP_013783456.1"/>
    </source>
</evidence>
<dbReference type="SMART" id="SM00513">
    <property type="entry name" value="SAP"/>
    <property type="match status" value="1"/>
</dbReference>
<comment type="subcellular location">
    <subcellularLocation>
        <location evidence="1">Nucleus</location>
    </subcellularLocation>
</comment>
<feature type="region of interest" description="Disordered" evidence="6">
    <location>
        <begin position="49"/>
        <end position="205"/>
    </location>
</feature>
<feature type="region of interest" description="Disordered" evidence="6">
    <location>
        <begin position="231"/>
        <end position="385"/>
    </location>
</feature>
<feature type="compositionally biased region" description="Polar residues" evidence="6">
    <location>
        <begin position="573"/>
        <end position="584"/>
    </location>
</feature>
<feature type="compositionally biased region" description="Acidic residues" evidence="6">
    <location>
        <begin position="91"/>
        <end position="103"/>
    </location>
</feature>
<feature type="region of interest" description="Disordered" evidence="6">
    <location>
        <begin position="461"/>
        <end position="602"/>
    </location>
</feature>
<dbReference type="InterPro" id="IPR000504">
    <property type="entry name" value="RRM_dom"/>
</dbReference>
<feature type="domain" description="SAP" evidence="8">
    <location>
        <begin position="15"/>
        <end position="49"/>
    </location>
</feature>
<dbReference type="Gene3D" id="3.30.70.330">
    <property type="match status" value="1"/>
</dbReference>
<feature type="compositionally biased region" description="Basic and acidic residues" evidence="6">
    <location>
        <begin position="265"/>
        <end position="274"/>
    </location>
</feature>
<feature type="compositionally biased region" description="Basic and acidic residues" evidence="6">
    <location>
        <begin position="857"/>
        <end position="867"/>
    </location>
</feature>
<feature type="compositionally biased region" description="Acidic residues" evidence="6">
    <location>
        <begin position="149"/>
        <end position="163"/>
    </location>
</feature>
<evidence type="ECO:0000256" key="4">
    <source>
        <dbReference type="PROSITE-ProRule" id="PRU00176"/>
    </source>
</evidence>
<dbReference type="PROSITE" id="PS50800">
    <property type="entry name" value="SAP"/>
    <property type="match status" value="1"/>
</dbReference>
<feature type="compositionally biased region" description="Basic and acidic residues" evidence="6">
    <location>
        <begin position="762"/>
        <end position="783"/>
    </location>
</feature>
<evidence type="ECO:0000256" key="5">
    <source>
        <dbReference type="SAM" id="Coils"/>
    </source>
</evidence>
<dbReference type="PROSITE" id="PS50102">
    <property type="entry name" value="RRM"/>
    <property type="match status" value="1"/>
</dbReference>
<keyword evidence="9" id="KW-1185">Reference proteome</keyword>
<dbReference type="InterPro" id="IPR012677">
    <property type="entry name" value="Nucleotide-bd_a/b_plait_sf"/>
</dbReference>
<feature type="compositionally biased region" description="Basic and acidic residues" evidence="6">
    <location>
        <begin position="791"/>
        <end position="846"/>
    </location>
</feature>
<evidence type="ECO:0000313" key="9">
    <source>
        <dbReference type="Proteomes" id="UP000694941"/>
    </source>
</evidence>
<dbReference type="Pfam" id="PF02037">
    <property type="entry name" value="SAP"/>
    <property type="match status" value="1"/>
</dbReference>
<dbReference type="PANTHER" id="PTHR15683:SF8">
    <property type="entry name" value="SCAFFOLD ATTACHMENT FACTOR B, ISOFORM B"/>
    <property type="match status" value="1"/>
</dbReference>
<feature type="compositionally biased region" description="Basic and acidic residues" evidence="6">
    <location>
        <begin position="507"/>
        <end position="538"/>
    </location>
</feature>
<feature type="compositionally biased region" description="Basic and acidic residues" evidence="6">
    <location>
        <begin position="368"/>
        <end position="385"/>
    </location>
</feature>
<feature type="compositionally biased region" description="Basic residues" evidence="6">
    <location>
        <begin position="588"/>
        <end position="597"/>
    </location>
</feature>
<feature type="compositionally biased region" description="Acidic residues" evidence="6">
    <location>
        <begin position="115"/>
        <end position="136"/>
    </location>
</feature>
<name>A0ABM1BJX4_LIMPO</name>
<sequence>MAATDEISSVLEKKLSDLRVVDLRAELEKRGLDKSGVKAALVERISKALQEEGHDPETYLFEVTSEGIPAKKVTPAKRSARKPNETGVEINPEEQEDNGEDDDKQASENEKENADAGEDALELSVEDEDKFEDENSMDVKSREMTTEVVQEEESISKTDEEEIQAQGNQKSSSESSSKEDASSKTSGTNDNLQLSHLGPETTPEVKPLTVDIILLNNTDHKSSDNVSLAISEDNTENNLDGKEECTVSKSGNVQLQNSNQTLSGDETKVDKTKVEEEEEPVASEVVSVVTAEKEKGSEQEETSTDVEPKKNVHKESKPEDDGGKEKHEKEMMEKETTEETKGKIDAKTTKEGSTTGKSTTTSAAAKSVPDKHGKTISKDDKEHVKRVPVSSRNLWVSGLSASTKATDLKSLFSKYGKVVGTKIVTNAKSPGSRCYGFVTMETSEVASKCIQKLHQTELNGKIISVERPRNEHGAALRRTENRTSTGSGKKNTQKDKPLSQTSTGADSKNEKDKENKKSNDAEGKKKKVEEHKKGETKGESSTNATEKKEGDKEKENSKEKRSKSRGSERSRAAASTQPGGSRNVGNKRGQRPRRTRLRGGQNLLTFQKIKEERYRQRQIQKGREMRIAERRAERRRNQEYLRLRESERRQREEVLKLKRERERLRHERERLERERAAVLKLEREKHKLERERLEIEKEELRRRRQLNAVDIERRGSKRSYESRDSDSFWESRKRPSFSSAYESISFLDGGVRLYNDSPTKGSLERETYSRGGDRFSKSRHDTTPSKSEFGSLHRDTRRDELPLVREERRSIDRTVRYIHGGSRDKELRGKDQRDAQSRSRSDRFVDSGKSGSSGGFDRSRYGDKQGGRDSWSAGRIHTPDQWSRIGVEQNRWVGGMMSTAGQQILAQPPIIHPQSISNMFGNNPDMGGGGSFGGNRYISSMRRF</sequence>
<dbReference type="InterPro" id="IPR003034">
    <property type="entry name" value="SAP_dom"/>
</dbReference>
<keyword evidence="5" id="KW-0175">Coiled coil</keyword>
<feature type="region of interest" description="Disordered" evidence="6">
    <location>
        <begin position="755"/>
        <end position="877"/>
    </location>
</feature>
<evidence type="ECO:0000256" key="3">
    <source>
        <dbReference type="ARBA" id="ARBA00023242"/>
    </source>
</evidence>
<dbReference type="SUPFAM" id="SSF68906">
    <property type="entry name" value="SAP domain"/>
    <property type="match status" value="1"/>
</dbReference>
<feature type="compositionally biased region" description="Basic and acidic residues" evidence="6">
    <location>
        <begin position="104"/>
        <end position="114"/>
    </location>
</feature>
<dbReference type="InterPro" id="IPR036361">
    <property type="entry name" value="SAP_dom_sf"/>
</dbReference>
<dbReference type="Proteomes" id="UP000694941">
    <property type="component" value="Unplaced"/>
</dbReference>
<evidence type="ECO:0000256" key="6">
    <source>
        <dbReference type="SAM" id="MobiDB-lite"/>
    </source>
</evidence>
<evidence type="ECO:0000256" key="2">
    <source>
        <dbReference type="ARBA" id="ARBA00022884"/>
    </source>
</evidence>
<organism evidence="9 10">
    <name type="scientific">Limulus polyphemus</name>
    <name type="common">Atlantic horseshoe crab</name>
    <dbReference type="NCBI Taxonomy" id="6850"/>
    <lineage>
        <taxon>Eukaryota</taxon>
        <taxon>Metazoa</taxon>
        <taxon>Ecdysozoa</taxon>
        <taxon>Arthropoda</taxon>
        <taxon>Chelicerata</taxon>
        <taxon>Merostomata</taxon>
        <taxon>Xiphosura</taxon>
        <taxon>Limulidae</taxon>
        <taxon>Limulus</taxon>
    </lineage>
</organism>
<dbReference type="Gene3D" id="1.10.720.30">
    <property type="entry name" value="SAP domain"/>
    <property type="match status" value="1"/>
</dbReference>
<dbReference type="InterPro" id="IPR035979">
    <property type="entry name" value="RBD_domain_sf"/>
</dbReference>
<feature type="compositionally biased region" description="Basic and acidic residues" evidence="6">
    <location>
        <begin position="464"/>
        <end position="481"/>
    </location>
</feature>
<feature type="compositionally biased region" description="Polar residues" evidence="6">
    <location>
        <begin position="247"/>
        <end position="264"/>
    </location>
</feature>
<keyword evidence="3" id="KW-0539">Nucleus</keyword>
<evidence type="ECO:0000259" key="8">
    <source>
        <dbReference type="PROSITE" id="PS50800"/>
    </source>
</evidence>